<dbReference type="Pfam" id="PF00367">
    <property type="entry name" value="PTS_EIIB"/>
    <property type="match status" value="1"/>
</dbReference>
<dbReference type="GO" id="GO:0015771">
    <property type="term" value="P:trehalose transport"/>
    <property type="evidence" value="ECO:0007669"/>
    <property type="project" value="TreeGrafter"/>
</dbReference>
<comment type="catalytic activity">
    <reaction evidence="13">
        <text>N(pros)-phospho-L-histidyl-[protein](out) + sucrose = sucrose 6(G)-phosphate(in) + L-histidyl-[protein]</text>
        <dbReference type="Rhea" id="RHEA:49236"/>
        <dbReference type="Rhea" id="RHEA-COMP:9745"/>
        <dbReference type="Rhea" id="RHEA-COMP:9746"/>
        <dbReference type="ChEBI" id="CHEBI:17992"/>
        <dbReference type="ChEBI" id="CHEBI:29979"/>
        <dbReference type="ChEBI" id="CHEBI:64837"/>
        <dbReference type="ChEBI" id="CHEBI:91002"/>
        <dbReference type="EC" id="2.7.1.211"/>
    </reaction>
</comment>
<comment type="function">
    <text evidence="12">The phosphoenolpyruvate-dependent sugar phosphotransferase system (sugar PTS), a major carbohydrate active transport system, catalyzes the phosphorylation of incoming sugar substrates concomitantly with their translocation across the cell membrane. This system is involved in sucrose transport.</text>
</comment>
<evidence type="ECO:0000256" key="15">
    <source>
        <dbReference type="ARBA" id="ARBA00081008"/>
    </source>
</evidence>
<evidence type="ECO:0000259" key="20">
    <source>
        <dbReference type="PROSITE" id="PS51103"/>
    </source>
</evidence>
<reference evidence="21 22" key="1">
    <citation type="journal article" date="2015" name="Genome Announc.">
        <title>Expanding the biotechnology potential of lactobacilli through comparative genomics of 213 strains and associated genera.</title>
        <authorList>
            <person name="Sun Z."/>
            <person name="Harris H.M."/>
            <person name="McCann A."/>
            <person name="Guo C."/>
            <person name="Argimon S."/>
            <person name="Zhang W."/>
            <person name="Yang X."/>
            <person name="Jeffery I.B."/>
            <person name="Cooney J.C."/>
            <person name="Kagawa T.F."/>
            <person name="Liu W."/>
            <person name="Song Y."/>
            <person name="Salvetti E."/>
            <person name="Wrobel A."/>
            <person name="Rasinkangas P."/>
            <person name="Parkhill J."/>
            <person name="Rea M.C."/>
            <person name="O'Sullivan O."/>
            <person name="Ritari J."/>
            <person name="Douillard F.P."/>
            <person name="Paul Ross R."/>
            <person name="Yang R."/>
            <person name="Briner A.E."/>
            <person name="Felis G.E."/>
            <person name="de Vos W.M."/>
            <person name="Barrangou R."/>
            <person name="Klaenhammer T.R."/>
            <person name="Caufield P.W."/>
            <person name="Cui Y."/>
            <person name="Zhang H."/>
            <person name="O'Toole P.W."/>
        </authorList>
    </citation>
    <scope>NUCLEOTIDE SEQUENCE [LARGE SCALE GENOMIC DNA]</scope>
    <source>
        <strain evidence="21 22">DSM 22697</strain>
    </source>
</reference>
<evidence type="ECO:0000256" key="9">
    <source>
        <dbReference type="ARBA" id="ARBA00022989"/>
    </source>
</evidence>
<dbReference type="InterPro" id="IPR011297">
    <property type="entry name" value="PTS_IIABC_b_glu"/>
</dbReference>
<evidence type="ECO:0000256" key="13">
    <source>
        <dbReference type="ARBA" id="ARBA00048931"/>
    </source>
</evidence>
<keyword evidence="9 17" id="KW-1133">Transmembrane helix</keyword>
<feature type="transmembrane region" description="Helical" evidence="17">
    <location>
        <begin position="372"/>
        <end position="392"/>
    </location>
</feature>
<dbReference type="InterPro" id="IPR018113">
    <property type="entry name" value="PTrfase_EIIB_Cys"/>
</dbReference>
<feature type="domain" description="PTS EIIA type-1" evidence="18">
    <location>
        <begin position="482"/>
        <end position="586"/>
    </location>
</feature>
<keyword evidence="7 17" id="KW-0812">Transmembrane</keyword>
<dbReference type="CDD" id="cd00212">
    <property type="entry name" value="PTS_IIB_glc"/>
    <property type="match status" value="1"/>
</dbReference>
<dbReference type="EMBL" id="AYZJ01000050">
    <property type="protein sequence ID" value="KRN21491.1"/>
    <property type="molecule type" value="Genomic_DNA"/>
</dbReference>
<feature type="transmembrane region" description="Helical" evidence="17">
    <location>
        <begin position="112"/>
        <end position="135"/>
    </location>
</feature>
<dbReference type="GO" id="GO:0008982">
    <property type="term" value="F:protein-N(PI)-phosphohistidine-sugar phosphotransferase activity"/>
    <property type="evidence" value="ECO:0007669"/>
    <property type="project" value="InterPro"/>
</dbReference>
<dbReference type="EC" id="2.7.1.211" evidence="11"/>
<dbReference type="InterPro" id="IPR003352">
    <property type="entry name" value="PTS_EIIC"/>
</dbReference>
<evidence type="ECO:0000256" key="16">
    <source>
        <dbReference type="PROSITE-ProRule" id="PRU00421"/>
    </source>
</evidence>
<dbReference type="GO" id="GO:0009401">
    <property type="term" value="P:phosphoenolpyruvate-dependent sugar phosphotransferase system"/>
    <property type="evidence" value="ECO:0007669"/>
    <property type="project" value="UniProtKB-KW"/>
</dbReference>
<dbReference type="SUPFAM" id="SSF51261">
    <property type="entry name" value="Duplicated hybrid motif"/>
    <property type="match status" value="1"/>
</dbReference>
<dbReference type="InterPro" id="IPR001996">
    <property type="entry name" value="PTS_IIB_1"/>
</dbReference>
<keyword evidence="8" id="KW-0418">Kinase</keyword>
<evidence type="ECO:0000256" key="6">
    <source>
        <dbReference type="ARBA" id="ARBA00022683"/>
    </source>
</evidence>
<feature type="transmembrane region" description="Helical" evidence="17">
    <location>
        <begin position="232"/>
        <end position="253"/>
    </location>
</feature>
<keyword evidence="3" id="KW-1003">Cell membrane</keyword>
<feature type="domain" description="PTS EIIB type-1" evidence="19">
    <location>
        <begin position="5"/>
        <end position="87"/>
    </location>
</feature>
<dbReference type="PROSITE" id="PS51103">
    <property type="entry name" value="PTS_EIIC_TYPE_1"/>
    <property type="match status" value="1"/>
</dbReference>
<keyword evidence="5" id="KW-0808">Transferase</keyword>
<evidence type="ECO:0000313" key="22">
    <source>
        <dbReference type="Proteomes" id="UP000050865"/>
    </source>
</evidence>
<dbReference type="Pfam" id="PF02378">
    <property type="entry name" value="PTS_EIIC"/>
    <property type="match status" value="1"/>
</dbReference>
<dbReference type="InterPro" id="IPR036878">
    <property type="entry name" value="Glu_permease_IIB"/>
</dbReference>
<feature type="transmembrane region" description="Helical" evidence="17">
    <location>
        <begin position="199"/>
        <end position="220"/>
    </location>
</feature>
<evidence type="ECO:0000256" key="5">
    <source>
        <dbReference type="ARBA" id="ARBA00022679"/>
    </source>
</evidence>
<dbReference type="PANTHER" id="PTHR30175">
    <property type="entry name" value="PHOSPHOTRANSFERASE SYSTEM TRANSPORT PROTEIN"/>
    <property type="match status" value="1"/>
</dbReference>
<evidence type="ECO:0000256" key="8">
    <source>
        <dbReference type="ARBA" id="ARBA00022777"/>
    </source>
</evidence>
<feature type="transmembrane region" description="Helical" evidence="17">
    <location>
        <begin position="418"/>
        <end position="440"/>
    </location>
</feature>
<evidence type="ECO:0000256" key="7">
    <source>
        <dbReference type="ARBA" id="ARBA00022692"/>
    </source>
</evidence>
<comment type="subcellular location">
    <subcellularLocation>
        <location evidence="1">Cell membrane</location>
        <topology evidence="1">Multi-pass membrane protein</topology>
    </subcellularLocation>
</comment>
<dbReference type="Gene3D" id="2.70.70.10">
    <property type="entry name" value="Glucose Permease (Domain IIA)"/>
    <property type="match status" value="1"/>
</dbReference>
<dbReference type="NCBIfam" id="TIGR01995">
    <property type="entry name" value="PTS-II-ABC-beta"/>
    <property type="match status" value="1"/>
</dbReference>
<dbReference type="InterPro" id="IPR050558">
    <property type="entry name" value="PTS_Sugar-Specific_Components"/>
</dbReference>
<dbReference type="PANTHER" id="PTHR30175:SF1">
    <property type="entry name" value="PTS SYSTEM ARBUTIN-, CELLOBIOSE-, AND SALICIN-SPECIFIC EIIBC COMPONENT-RELATED"/>
    <property type="match status" value="1"/>
</dbReference>
<evidence type="ECO:0000256" key="12">
    <source>
        <dbReference type="ARBA" id="ARBA00045139"/>
    </source>
</evidence>
<dbReference type="InterPro" id="IPR011055">
    <property type="entry name" value="Dup_hybrid_motif"/>
</dbReference>
<feature type="transmembrane region" description="Helical" evidence="17">
    <location>
        <begin position="141"/>
        <end position="162"/>
    </location>
</feature>
<evidence type="ECO:0000256" key="17">
    <source>
        <dbReference type="SAM" id="Phobius"/>
    </source>
</evidence>
<dbReference type="PROSITE" id="PS51098">
    <property type="entry name" value="PTS_EIIB_TYPE_1"/>
    <property type="match status" value="1"/>
</dbReference>
<gene>
    <name evidence="21" type="ORF">FC75_GL002293</name>
</gene>
<dbReference type="PROSITE" id="PS51093">
    <property type="entry name" value="PTS_EIIA_TYPE_1"/>
    <property type="match status" value="1"/>
</dbReference>
<dbReference type="PROSITE" id="PS00371">
    <property type="entry name" value="PTS_EIIA_TYPE_1_HIS"/>
    <property type="match status" value="1"/>
</dbReference>
<evidence type="ECO:0000256" key="14">
    <source>
        <dbReference type="ARBA" id="ARBA00074554"/>
    </source>
</evidence>
<keyword evidence="22" id="KW-1185">Reference proteome</keyword>
<dbReference type="NCBIfam" id="TIGR00830">
    <property type="entry name" value="PTBA"/>
    <property type="match status" value="1"/>
</dbReference>
<keyword evidence="4" id="KW-0762">Sugar transport</keyword>
<dbReference type="GO" id="GO:0005886">
    <property type="term" value="C:plasma membrane"/>
    <property type="evidence" value="ECO:0007669"/>
    <property type="project" value="UniProtKB-SubCell"/>
</dbReference>
<feature type="transmembrane region" description="Helical" evidence="17">
    <location>
        <begin position="169"/>
        <end position="187"/>
    </location>
</feature>
<keyword evidence="6" id="KW-0598">Phosphotransferase system</keyword>
<proteinExistence type="predicted"/>
<dbReference type="RefSeq" id="WP_056989681.1">
    <property type="nucleotide sequence ID" value="NZ_AYZJ01000050.1"/>
</dbReference>
<accession>A0A0R2EZK7</accession>
<dbReference type="Gene3D" id="3.30.1360.60">
    <property type="entry name" value="Glucose permease domain IIB"/>
    <property type="match status" value="1"/>
</dbReference>
<feature type="transmembrane region" description="Helical" evidence="17">
    <location>
        <begin position="347"/>
        <end position="366"/>
    </location>
</feature>
<evidence type="ECO:0000256" key="10">
    <source>
        <dbReference type="ARBA" id="ARBA00023136"/>
    </source>
</evidence>
<feature type="active site" description="Phosphocysteine intermediate; for EIIB activity" evidence="16">
    <location>
        <position position="27"/>
    </location>
</feature>
<dbReference type="FunFam" id="2.70.70.10:FF:000001">
    <property type="entry name" value="PTS system glucose-specific IIA component"/>
    <property type="match status" value="1"/>
</dbReference>
<dbReference type="InterPro" id="IPR013013">
    <property type="entry name" value="PTS_EIIC_1"/>
</dbReference>
<evidence type="ECO:0000256" key="3">
    <source>
        <dbReference type="ARBA" id="ARBA00022475"/>
    </source>
</evidence>
<dbReference type="PATRIC" id="fig|1423730.4.peg.2381"/>
<dbReference type="InterPro" id="IPR001127">
    <property type="entry name" value="PTS_EIIA_1_perm"/>
</dbReference>
<protein>
    <recommendedName>
        <fullName evidence="14">PTS system sucrose-specific EIIBCA component</fullName>
        <ecNumber evidence="11">2.7.1.211</ecNumber>
    </recommendedName>
    <alternativeName>
        <fullName evidence="15">EIIBCA-Scr</fullName>
    </alternativeName>
</protein>
<evidence type="ECO:0000256" key="2">
    <source>
        <dbReference type="ARBA" id="ARBA00022448"/>
    </source>
</evidence>
<dbReference type="STRING" id="1423730.FC75_GL002293"/>
<evidence type="ECO:0000313" key="21">
    <source>
        <dbReference type="EMBL" id="KRN21491.1"/>
    </source>
</evidence>
<organism evidence="21 22">
    <name type="scientific">Lacticaseibacillus camelliae DSM 22697 = JCM 13995</name>
    <dbReference type="NCBI Taxonomy" id="1423730"/>
    <lineage>
        <taxon>Bacteria</taxon>
        <taxon>Bacillati</taxon>
        <taxon>Bacillota</taxon>
        <taxon>Bacilli</taxon>
        <taxon>Lactobacillales</taxon>
        <taxon>Lactobacillaceae</taxon>
        <taxon>Lacticaseibacillus</taxon>
    </lineage>
</organism>
<evidence type="ECO:0000259" key="19">
    <source>
        <dbReference type="PROSITE" id="PS51098"/>
    </source>
</evidence>
<evidence type="ECO:0000256" key="1">
    <source>
        <dbReference type="ARBA" id="ARBA00004651"/>
    </source>
</evidence>
<dbReference type="GO" id="GO:0090589">
    <property type="term" value="F:protein-phosphocysteine-trehalose phosphotransferase system transporter activity"/>
    <property type="evidence" value="ECO:0007669"/>
    <property type="project" value="TreeGrafter"/>
</dbReference>
<dbReference type="PROSITE" id="PS01035">
    <property type="entry name" value="PTS_EIIB_TYPE_1_CYS"/>
    <property type="match status" value="1"/>
</dbReference>
<feature type="transmembrane region" description="Helical" evidence="17">
    <location>
        <begin position="315"/>
        <end position="335"/>
    </location>
</feature>
<dbReference type="FunFam" id="3.30.1360.60:FF:000001">
    <property type="entry name" value="PTS system glucose-specific IIBC component PtsG"/>
    <property type="match status" value="1"/>
</dbReference>
<comment type="caution">
    <text evidence="21">The sequence shown here is derived from an EMBL/GenBank/DDBJ whole genome shotgun (WGS) entry which is preliminary data.</text>
</comment>
<evidence type="ECO:0000256" key="4">
    <source>
        <dbReference type="ARBA" id="ARBA00022597"/>
    </source>
</evidence>
<sequence length="629" mass="66556">MTKYEQLATDIIAKVGGRDNIIGLTHCVTRLRFKLKDEGIADTAGLKSMDGVVTVMQSAGQYQVVIGNHVPDVFAEVMRVGKLDSSTNAEPAKKMTFGERVIDLISGIMMPALSVMCAGGIIKGLAVILMVTGLLTDKSGAYILLDAIGDACFYFFPIVIGFNAAKKFNMTPFLGLIIGAALVHPNINGVDLNFWGMNFNASYSSTILPVIVMVALAAPLERWLKTVIPDVVKTFLVPMLTLVIIVPIGFMLIGPAANLISLVLTQGIEALMGFSPILAGIILGATWQLLVMFGVHMMLVMMAMIPLAAGNPTAMLTPIVWVSFAQTAVVVAIWLKSKDKKLKGIALPAWISGIFGVTEPAIYGVTLPRMKMFVISCIGGGLAGGVCGLLGMQTYRMGGMGLFAIPGMLSTDNAGRDLLYAGICLAVAIIPSFIAAYVMYQDDPIVDGIEDAAIPSAPRLERDTVLISPMSGQLVPLRDVEDGAFAEGALGQGIALDPSDGRVVAPADATIMTVFPTKHAIGLITDSGAEVLIHLGMDTVQLNGEHFDINVKAEQHVKAGDLLATIDIEAIRKAGYSMVTPIVVTNTADYLDVIAELTGDAQIKAGEPLLTLIAENQEATEVNAHAVSE</sequence>
<evidence type="ECO:0000256" key="11">
    <source>
        <dbReference type="ARBA" id="ARBA00044053"/>
    </source>
</evidence>
<dbReference type="GO" id="GO:0016301">
    <property type="term" value="F:kinase activity"/>
    <property type="evidence" value="ECO:0007669"/>
    <property type="project" value="UniProtKB-KW"/>
</dbReference>
<feature type="domain" description="PTS EIIC type-1" evidence="20">
    <location>
        <begin position="103"/>
        <end position="451"/>
    </location>
</feature>
<dbReference type="Proteomes" id="UP000050865">
    <property type="component" value="Unassembled WGS sequence"/>
</dbReference>
<keyword evidence="2" id="KW-0813">Transport</keyword>
<dbReference type="SUPFAM" id="SSF55604">
    <property type="entry name" value="Glucose permease domain IIB"/>
    <property type="match status" value="1"/>
</dbReference>
<dbReference type="AlphaFoldDB" id="A0A0R2EZK7"/>
<keyword evidence="10 17" id="KW-0472">Membrane</keyword>
<name>A0A0R2EZK7_9LACO</name>
<dbReference type="Pfam" id="PF00358">
    <property type="entry name" value="PTS_EIIA_1"/>
    <property type="match status" value="1"/>
</dbReference>
<evidence type="ECO:0000259" key="18">
    <source>
        <dbReference type="PROSITE" id="PS51093"/>
    </source>
</evidence>